<dbReference type="AlphaFoldDB" id="A0A2N0ZIG8"/>
<organism evidence="1 2">
    <name type="scientific">Cytobacillus horneckiae</name>
    <dbReference type="NCBI Taxonomy" id="549687"/>
    <lineage>
        <taxon>Bacteria</taxon>
        <taxon>Bacillati</taxon>
        <taxon>Bacillota</taxon>
        <taxon>Bacilli</taxon>
        <taxon>Bacillales</taxon>
        <taxon>Bacillaceae</taxon>
        <taxon>Cytobacillus</taxon>
    </lineage>
</organism>
<dbReference type="EMBL" id="PISD01000017">
    <property type="protein sequence ID" value="PKG29281.1"/>
    <property type="molecule type" value="Genomic_DNA"/>
</dbReference>
<sequence length="131" mass="14989">MTKIESKRENVRFVKMKAKKNIPANRNPWCCDSCGNEADELILSLDSEETWLCRSCDSKKDLSKELISTVESLKGENKATTKRIFQNTLERLSIPFGLTTHQNSYVYFLDNGIGVTFLFNSKGKLIDFSIR</sequence>
<reference evidence="1 2" key="1">
    <citation type="journal article" date="2010" name="Int. J. Syst. Evol. Microbiol.">
        <title>Bacillus horneckiae sp. nov., isolated from a spacecraft-assembly clean room.</title>
        <authorList>
            <person name="Vaishampayan P."/>
            <person name="Probst A."/>
            <person name="Krishnamurthi S."/>
            <person name="Ghosh S."/>
            <person name="Osman S."/>
            <person name="McDowall A."/>
            <person name="Ruckmani A."/>
            <person name="Mayilraj S."/>
            <person name="Venkateswaran K."/>
        </authorList>
    </citation>
    <scope>NUCLEOTIDE SEQUENCE [LARGE SCALE GENOMIC DNA]</scope>
    <source>
        <strain evidence="2">1PO1SC</strain>
    </source>
</reference>
<name>A0A2N0ZIG8_9BACI</name>
<protein>
    <submittedName>
        <fullName evidence="1">Uncharacterized protein</fullName>
    </submittedName>
</protein>
<keyword evidence="2" id="KW-1185">Reference proteome</keyword>
<evidence type="ECO:0000313" key="1">
    <source>
        <dbReference type="EMBL" id="PKG29281.1"/>
    </source>
</evidence>
<comment type="caution">
    <text evidence="1">The sequence shown here is derived from an EMBL/GenBank/DDBJ whole genome shotgun (WGS) entry which is preliminary data.</text>
</comment>
<dbReference type="RefSeq" id="WP_101226282.1">
    <property type="nucleotide sequence ID" value="NZ_JARSFA010000063.1"/>
</dbReference>
<accession>A0A2N0ZIG8</accession>
<evidence type="ECO:0000313" key="2">
    <source>
        <dbReference type="Proteomes" id="UP000233343"/>
    </source>
</evidence>
<gene>
    <name evidence="1" type="ORF">CWS20_09300</name>
</gene>
<dbReference type="Proteomes" id="UP000233343">
    <property type="component" value="Unassembled WGS sequence"/>
</dbReference>
<proteinExistence type="predicted"/>